<dbReference type="SUPFAM" id="SSF160443">
    <property type="entry name" value="SMR domain-like"/>
    <property type="match status" value="1"/>
</dbReference>
<dbReference type="InterPro" id="IPR011990">
    <property type="entry name" value="TPR-like_helical_dom_sf"/>
</dbReference>
<sequence length="255" mass="28897">MGRPRQAENLVQDMRISGLKPSAFEFKSILYGYGRLGLFQDLQRILTQMEKDEFLIDTICSNMVLSSYGAHKELVEMVSWLRRMRNSNIPFSVRTYNTVLNSCPTIMEMLQDLTGIPLVIEELMGSLKGDEASAVCELIGSSTVMEDVMRWDTMEAKLDLHGLHLGSSYLILLQWLEEMQQRFNESKCLIPAEVVVVCGSGKHSNVRGISPVKGLVKDMMVRMKSPLKIDRKNVGCFVAKGRIVRDWLCAVRKET</sequence>
<organism evidence="4 5">
    <name type="scientific">Quillaja saponaria</name>
    <name type="common">Soap bark tree</name>
    <dbReference type="NCBI Taxonomy" id="32244"/>
    <lineage>
        <taxon>Eukaryota</taxon>
        <taxon>Viridiplantae</taxon>
        <taxon>Streptophyta</taxon>
        <taxon>Embryophyta</taxon>
        <taxon>Tracheophyta</taxon>
        <taxon>Spermatophyta</taxon>
        <taxon>Magnoliopsida</taxon>
        <taxon>eudicotyledons</taxon>
        <taxon>Gunneridae</taxon>
        <taxon>Pentapetalae</taxon>
        <taxon>rosids</taxon>
        <taxon>fabids</taxon>
        <taxon>Fabales</taxon>
        <taxon>Quillajaceae</taxon>
        <taxon>Quillaja</taxon>
    </lineage>
</organism>
<accession>A0AAD7LZC5</accession>
<proteinExistence type="inferred from homology"/>
<dbReference type="Proteomes" id="UP001163823">
    <property type="component" value="Chromosome 5"/>
</dbReference>
<evidence type="ECO:0000313" key="5">
    <source>
        <dbReference type="Proteomes" id="UP001163823"/>
    </source>
</evidence>
<dbReference type="SMART" id="SM00463">
    <property type="entry name" value="SMR"/>
    <property type="match status" value="1"/>
</dbReference>
<dbReference type="Gene3D" id="3.30.1370.110">
    <property type="match status" value="1"/>
</dbReference>
<feature type="domain" description="Smr" evidence="3">
    <location>
        <begin position="158"/>
        <end position="248"/>
    </location>
</feature>
<evidence type="ECO:0000259" key="3">
    <source>
        <dbReference type="PROSITE" id="PS50828"/>
    </source>
</evidence>
<gene>
    <name evidence="4" type="ORF">O6P43_011420</name>
</gene>
<dbReference type="PROSITE" id="PS50828">
    <property type="entry name" value="SMR"/>
    <property type="match status" value="1"/>
</dbReference>
<dbReference type="PANTHER" id="PTHR47447">
    <property type="entry name" value="OS03G0856100 PROTEIN"/>
    <property type="match status" value="1"/>
</dbReference>
<protein>
    <submittedName>
        <fullName evidence="4">Pentatricopeptide repeat-containing protein</fullName>
    </submittedName>
</protein>
<dbReference type="Pfam" id="PF13812">
    <property type="entry name" value="PPR_3"/>
    <property type="match status" value="1"/>
</dbReference>
<evidence type="ECO:0000313" key="4">
    <source>
        <dbReference type="EMBL" id="KAJ7967116.1"/>
    </source>
</evidence>
<evidence type="ECO:0000256" key="2">
    <source>
        <dbReference type="ARBA" id="ARBA00022737"/>
    </source>
</evidence>
<dbReference type="PANTHER" id="PTHR47447:SF15">
    <property type="entry name" value="OS02G0120000 PROTEIN"/>
    <property type="match status" value="1"/>
</dbReference>
<dbReference type="KEGG" id="qsa:O6P43_011420"/>
<name>A0AAD7LZC5_QUISA</name>
<dbReference type="InterPro" id="IPR002885">
    <property type="entry name" value="PPR_rpt"/>
</dbReference>
<dbReference type="InterPro" id="IPR036063">
    <property type="entry name" value="Smr_dom_sf"/>
</dbReference>
<reference evidence="4" key="1">
    <citation type="journal article" date="2023" name="Science">
        <title>Elucidation of the pathway for biosynthesis of saponin adjuvants from the soapbark tree.</title>
        <authorList>
            <person name="Reed J."/>
            <person name="Orme A."/>
            <person name="El-Demerdash A."/>
            <person name="Owen C."/>
            <person name="Martin L.B.B."/>
            <person name="Misra R.C."/>
            <person name="Kikuchi S."/>
            <person name="Rejzek M."/>
            <person name="Martin A.C."/>
            <person name="Harkess A."/>
            <person name="Leebens-Mack J."/>
            <person name="Louveau T."/>
            <person name="Stephenson M.J."/>
            <person name="Osbourn A."/>
        </authorList>
    </citation>
    <scope>NUCLEOTIDE SEQUENCE</scope>
    <source>
        <strain evidence="4">S10</strain>
    </source>
</reference>
<dbReference type="InterPro" id="IPR002625">
    <property type="entry name" value="Smr_dom"/>
</dbReference>
<dbReference type="EMBL" id="JARAOO010000005">
    <property type="protein sequence ID" value="KAJ7967116.1"/>
    <property type="molecule type" value="Genomic_DNA"/>
</dbReference>
<keyword evidence="5" id="KW-1185">Reference proteome</keyword>
<comment type="caution">
    <text evidence="4">The sequence shown here is derived from an EMBL/GenBank/DDBJ whole genome shotgun (WGS) entry which is preliminary data.</text>
</comment>
<dbReference type="Gene3D" id="1.25.40.10">
    <property type="entry name" value="Tetratricopeptide repeat domain"/>
    <property type="match status" value="1"/>
</dbReference>
<evidence type="ECO:0000256" key="1">
    <source>
        <dbReference type="ARBA" id="ARBA00007626"/>
    </source>
</evidence>
<keyword evidence="2" id="KW-0677">Repeat</keyword>
<comment type="similarity">
    <text evidence="1">Belongs to the PPR family. P subfamily.</text>
</comment>
<dbReference type="AlphaFoldDB" id="A0AAD7LZC5"/>